<feature type="compositionally biased region" description="Basic and acidic residues" evidence="1">
    <location>
        <begin position="27"/>
        <end position="36"/>
    </location>
</feature>
<name>A0A496PLG2_9MICC</name>
<organism evidence="2 3">
    <name type="scientific">Galactobacter caseinivorans</name>
    <dbReference type="NCBI Taxonomy" id="2676123"/>
    <lineage>
        <taxon>Bacteria</taxon>
        <taxon>Bacillati</taxon>
        <taxon>Actinomycetota</taxon>
        <taxon>Actinomycetes</taxon>
        <taxon>Micrococcales</taxon>
        <taxon>Micrococcaceae</taxon>
        <taxon>Galactobacter</taxon>
    </lineage>
</organism>
<dbReference type="Proteomes" id="UP000273119">
    <property type="component" value="Unassembled WGS sequence"/>
</dbReference>
<comment type="caution">
    <text evidence="2">The sequence shown here is derived from an EMBL/GenBank/DDBJ whole genome shotgun (WGS) entry which is preliminary data.</text>
</comment>
<dbReference type="PROSITE" id="PS51257">
    <property type="entry name" value="PROKAR_LIPOPROTEIN"/>
    <property type="match status" value="1"/>
</dbReference>
<sequence>MKRLSLLGATALVASISLTGCGMGGDSMDKSEEKKASTGSEARSSGLAPTWIPAEAKDVKVQQRTTGSERLLTAEFQGKLPTQCTTIKAKGAPTEAELKAAYALDTKTKGSPVADFTTSPLLSAGWWPQDQQKETTALCGRWWVSIKDGHVYGFAAETKKAADMITKERNK</sequence>
<evidence type="ECO:0000313" key="2">
    <source>
        <dbReference type="EMBL" id="RKW71350.1"/>
    </source>
</evidence>
<evidence type="ECO:0000313" key="3">
    <source>
        <dbReference type="Proteomes" id="UP000273119"/>
    </source>
</evidence>
<keyword evidence="3" id="KW-1185">Reference proteome</keyword>
<evidence type="ECO:0000256" key="1">
    <source>
        <dbReference type="SAM" id="MobiDB-lite"/>
    </source>
</evidence>
<evidence type="ECO:0008006" key="4">
    <source>
        <dbReference type="Google" id="ProtNLM"/>
    </source>
</evidence>
<reference evidence="2 3" key="1">
    <citation type="submission" date="2018-07" db="EMBL/GenBank/DDBJ databases">
        <title>Arthrobacter sp. nov., isolated from raw cow's milk with high bacterial count.</title>
        <authorList>
            <person name="Hahne J."/>
            <person name="Isele D."/>
            <person name="Lipski A."/>
        </authorList>
    </citation>
    <scope>NUCLEOTIDE SEQUENCE [LARGE SCALE GENOMIC DNA]</scope>
    <source>
        <strain evidence="2 3">JZ R-183</strain>
    </source>
</reference>
<accession>A0A496PLG2</accession>
<dbReference type="AlphaFoldDB" id="A0A496PLG2"/>
<dbReference type="EMBL" id="QQXL01000001">
    <property type="protein sequence ID" value="RKW71350.1"/>
    <property type="molecule type" value="Genomic_DNA"/>
</dbReference>
<gene>
    <name evidence="2" type="ORF">DWQ67_00350</name>
</gene>
<feature type="region of interest" description="Disordered" evidence="1">
    <location>
        <begin position="23"/>
        <end position="47"/>
    </location>
</feature>
<protein>
    <recommendedName>
        <fullName evidence="4">Lipoprotein</fullName>
    </recommendedName>
</protein>
<proteinExistence type="predicted"/>